<dbReference type="EMBL" id="JBANAX010000874">
    <property type="protein sequence ID" value="KAL1190511.1"/>
    <property type="molecule type" value="Genomic_DNA"/>
</dbReference>
<evidence type="ECO:0000259" key="2">
    <source>
        <dbReference type="Pfam" id="PF24750"/>
    </source>
</evidence>
<feature type="domain" description="F-box" evidence="1">
    <location>
        <begin position="5"/>
        <end position="38"/>
    </location>
</feature>
<dbReference type="PANTHER" id="PTHR31672:SF13">
    <property type="entry name" value="F-BOX PROTEIN CPR30-LIKE"/>
    <property type="match status" value="1"/>
</dbReference>
<evidence type="ECO:0000313" key="3">
    <source>
        <dbReference type="EMBL" id="KAL1190511.1"/>
    </source>
</evidence>
<dbReference type="InterPro" id="IPR056592">
    <property type="entry name" value="Beta-prop_At3g26010-like"/>
</dbReference>
<dbReference type="Proteomes" id="UP001558713">
    <property type="component" value="Unassembled WGS sequence"/>
</dbReference>
<dbReference type="PANTHER" id="PTHR31672">
    <property type="entry name" value="BNACNNG10540D PROTEIN"/>
    <property type="match status" value="1"/>
</dbReference>
<keyword evidence="4" id="KW-1185">Reference proteome</keyword>
<proteinExistence type="predicted"/>
<dbReference type="InterPro" id="IPR050796">
    <property type="entry name" value="SCF_F-box_component"/>
</dbReference>
<dbReference type="InterPro" id="IPR036047">
    <property type="entry name" value="F-box-like_dom_sf"/>
</dbReference>
<feature type="domain" description="F-box protein At3g26010-like beta-propeller" evidence="2">
    <location>
        <begin position="52"/>
        <end position="139"/>
    </location>
</feature>
<organism evidence="3 4">
    <name type="scientific">Cardamine amara subsp. amara</name>
    <dbReference type="NCBI Taxonomy" id="228776"/>
    <lineage>
        <taxon>Eukaryota</taxon>
        <taxon>Viridiplantae</taxon>
        <taxon>Streptophyta</taxon>
        <taxon>Embryophyta</taxon>
        <taxon>Tracheophyta</taxon>
        <taxon>Spermatophyta</taxon>
        <taxon>Magnoliopsida</taxon>
        <taxon>eudicotyledons</taxon>
        <taxon>Gunneridae</taxon>
        <taxon>Pentapetalae</taxon>
        <taxon>rosids</taxon>
        <taxon>malvids</taxon>
        <taxon>Brassicales</taxon>
        <taxon>Brassicaceae</taxon>
        <taxon>Cardamineae</taxon>
        <taxon>Cardamine</taxon>
    </lineage>
</organism>
<dbReference type="InterPro" id="IPR001810">
    <property type="entry name" value="F-box_dom"/>
</dbReference>
<evidence type="ECO:0000313" key="4">
    <source>
        <dbReference type="Proteomes" id="UP001558713"/>
    </source>
</evidence>
<dbReference type="Pfam" id="PF00646">
    <property type="entry name" value="F-box"/>
    <property type="match status" value="1"/>
</dbReference>
<dbReference type="SUPFAM" id="SSF81383">
    <property type="entry name" value="F-box domain"/>
    <property type="match status" value="1"/>
</dbReference>
<sequence length="145" mass="16456">MDILEVALEVLAQLPLKSITRFISVSKEWKLLIDSDFFRDYFISLYSSSSISWSLIQTKPQKLTLEIVGQHGCKVLGITRPPGSLVSFFLETTIRKLLVIACIDGLVLINAKASDRIGKPMFYIGNPLFQEWFCIPLPSIWLNSY</sequence>
<dbReference type="AlphaFoldDB" id="A0ABD0Z749"/>
<name>A0ABD0Z749_CARAN</name>
<protein>
    <submittedName>
        <fullName evidence="3">F-box protein</fullName>
    </submittedName>
</protein>
<comment type="caution">
    <text evidence="3">The sequence shown here is derived from an EMBL/GenBank/DDBJ whole genome shotgun (WGS) entry which is preliminary data.</text>
</comment>
<reference evidence="3 4" key="1">
    <citation type="submission" date="2024-04" db="EMBL/GenBank/DDBJ databases">
        <title>Genome assembly C_amara_ONT_v2.</title>
        <authorList>
            <person name="Yant L."/>
            <person name="Moore C."/>
            <person name="Slenker M."/>
        </authorList>
    </citation>
    <scope>NUCLEOTIDE SEQUENCE [LARGE SCALE GENOMIC DNA]</scope>
    <source>
        <tissue evidence="3">Leaf</tissue>
    </source>
</reference>
<accession>A0ABD0Z749</accession>
<evidence type="ECO:0000259" key="1">
    <source>
        <dbReference type="Pfam" id="PF00646"/>
    </source>
</evidence>
<dbReference type="Pfam" id="PF24750">
    <property type="entry name" value="b-prop_At3g26010-like"/>
    <property type="match status" value="1"/>
</dbReference>
<gene>
    <name evidence="3" type="ORF">V5N11_032794</name>
</gene>